<keyword evidence="8" id="KW-0413">Isomerase</keyword>
<dbReference type="InterPro" id="IPR007694">
    <property type="entry name" value="DNA_helicase_DnaB-like_C"/>
</dbReference>
<comment type="catalytic activity">
    <reaction evidence="10">
        <text>ATP + H2O = ADP + phosphate + H(+)</text>
        <dbReference type="Rhea" id="RHEA:13065"/>
        <dbReference type="ChEBI" id="CHEBI:15377"/>
        <dbReference type="ChEBI" id="CHEBI:15378"/>
        <dbReference type="ChEBI" id="CHEBI:30616"/>
        <dbReference type="ChEBI" id="CHEBI:43474"/>
        <dbReference type="ChEBI" id="CHEBI:456216"/>
        <dbReference type="EC" id="5.6.2.3"/>
    </reaction>
</comment>
<dbReference type="InterPro" id="IPR036185">
    <property type="entry name" value="DNA_heli_DnaB-like_N_sf"/>
</dbReference>
<dbReference type="InterPro" id="IPR007693">
    <property type="entry name" value="DNA_helicase_DnaB-like_N"/>
</dbReference>
<keyword evidence="13" id="KW-1185">Reference proteome</keyword>
<dbReference type="PANTHER" id="PTHR30153">
    <property type="entry name" value="REPLICATIVE DNA HELICASE DNAB"/>
    <property type="match status" value="1"/>
</dbReference>
<dbReference type="InterPro" id="IPR027417">
    <property type="entry name" value="P-loop_NTPase"/>
</dbReference>
<dbReference type="Proteomes" id="UP001240643">
    <property type="component" value="Unassembled WGS sequence"/>
</dbReference>
<dbReference type="EC" id="5.6.2.3" evidence="9"/>
<dbReference type="CDD" id="cd00984">
    <property type="entry name" value="DnaB_C"/>
    <property type="match status" value="1"/>
</dbReference>
<dbReference type="Pfam" id="PF03796">
    <property type="entry name" value="DnaB_C"/>
    <property type="match status" value="1"/>
</dbReference>
<reference evidence="12" key="1">
    <citation type="submission" date="2023-07" db="EMBL/GenBank/DDBJ databases">
        <title>Genomic Encyclopedia of Type Strains, Phase IV (KMG-IV): sequencing the most valuable type-strain genomes for metagenomic binning, comparative biology and taxonomic classification.</title>
        <authorList>
            <person name="Goeker M."/>
        </authorList>
    </citation>
    <scope>NUCLEOTIDE SEQUENCE [LARGE SCALE GENOMIC DNA]</scope>
    <source>
        <strain evidence="12">DSM 21204</strain>
    </source>
</reference>
<dbReference type="SUPFAM" id="SSF48024">
    <property type="entry name" value="N-terminal domain of DnaB helicase"/>
    <property type="match status" value="1"/>
</dbReference>
<dbReference type="Pfam" id="PF00772">
    <property type="entry name" value="DnaB"/>
    <property type="match status" value="1"/>
</dbReference>
<keyword evidence="2" id="KW-0235">DNA replication</keyword>
<evidence type="ECO:0000313" key="13">
    <source>
        <dbReference type="Proteomes" id="UP001240643"/>
    </source>
</evidence>
<sequence>MNFENDKDPNSFDLDAMELELEELNANNELLDEIPSDDLTPADLDPITQKDVEEAERIVLSALIHDYKTLASSDLLIQISIDLFASRNARTIYQAANKLELTRIPINLSTVTNELKAFYPTDTPSNLQNNIVYLSNLPYGTFIFDLQHQIDILKTHRTKNNIDLLCRKILKTYVSIDQIKTMTNEWSQKFADIVVDNNVKSFLTAKEVVEEYNDLINKSLSHTDQSDKFLKTGYSLLNRKIKGLIGGELLILAARPGMGKTTFAINILINNLDALKRDPSETDITKVNKNAIGIFSLEMNKESLLEKMIAIHGNIFLNDVKKPLEGILPTQDQQRAINNSLQQIKNSNILFHDRTDVNISEIIGIIKTWKREYNLKLVIIDYLQLINITRDEASRGLNVQQRIAIVSRSLKTLAIDLKIPILALAQLNRKTEERKSEDREPILSDLRESGSIEQDADIVMFLYQEDKASNDLGGDMESSLSNAKNYLNPEITLKIGKNRHGEIGNIKLVFKKPTGRFEDIV</sequence>
<dbReference type="SUPFAM" id="SSF52540">
    <property type="entry name" value="P-loop containing nucleoside triphosphate hydrolases"/>
    <property type="match status" value="1"/>
</dbReference>
<dbReference type="PROSITE" id="PS51199">
    <property type="entry name" value="SF4_HELICASE"/>
    <property type="match status" value="1"/>
</dbReference>
<keyword evidence="3" id="KW-0547">Nucleotide-binding</keyword>
<feature type="domain" description="SF4 helicase" evidence="11">
    <location>
        <begin position="223"/>
        <end position="521"/>
    </location>
</feature>
<dbReference type="Gene3D" id="1.10.860.10">
    <property type="entry name" value="DNAb Helicase, Chain A"/>
    <property type="match status" value="1"/>
</dbReference>
<dbReference type="EMBL" id="JAUSWO010000001">
    <property type="protein sequence ID" value="MDQ0514217.1"/>
    <property type="molecule type" value="Genomic_DNA"/>
</dbReference>
<dbReference type="PANTHER" id="PTHR30153:SF2">
    <property type="entry name" value="REPLICATIVE DNA HELICASE"/>
    <property type="match status" value="1"/>
</dbReference>
<evidence type="ECO:0000256" key="7">
    <source>
        <dbReference type="ARBA" id="ARBA00023125"/>
    </source>
</evidence>
<protein>
    <recommendedName>
        <fullName evidence="9">DNA 5'-3' helicase</fullName>
        <ecNumber evidence="9">5.6.2.3</ecNumber>
    </recommendedName>
</protein>
<keyword evidence="6" id="KW-0067">ATP-binding</keyword>
<comment type="similarity">
    <text evidence="1">Belongs to the helicase family. DnaB subfamily.</text>
</comment>
<evidence type="ECO:0000256" key="8">
    <source>
        <dbReference type="ARBA" id="ARBA00023235"/>
    </source>
</evidence>
<evidence type="ECO:0000259" key="11">
    <source>
        <dbReference type="PROSITE" id="PS51199"/>
    </source>
</evidence>
<evidence type="ECO:0000256" key="10">
    <source>
        <dbReference type="ARBA" id="ARBA00048954"/>
    </source>
</evidence>
<dbReference type="Gene3D" id="3.40.50.300">
    <property type="entry name" value="P-loop containing nucleotide triphosphate hydrolases"/>
    <property type="match status" value="1"/>
</dbReference>
<dbReference type="GO" id="GO:0003678">
    <property type="term" value="F:DNA helicase activity"/>
    <property type="evidence" value="ECO:0007669"/>
    <property type="project" value="UniProtKB-EC"/>
</dbReference>
<evidence type="ECO:0000256" key="5">
    <source>
        <dbReference type="ARBA" id="ARBA00022806"/>
    </source>
</evidence>
<comment type="caution">
    <text evidence="12">The sequence shown here is derived from an EMBL/GenBank/DDBJ whole genome shotgun (WGS) entry which is preliminary data.</text>
</comment>
<evidence type="ECO:0000256" key="4">
    <source>
        <dbReference type="ARBA" id="ARBA00022801"/>
    </source>
</evidence>
<dbReference type="GO" id="GO:0016787">
    <property type="term" value="F:hydrolase activity"/>
    <property type="evidence" value="ECO:0007669"/>
    <property type="project" value="UniProtKB-KW"/>
</dbReference>
<name>A0ABU0LZV1_9BACT</name>
<evidence type="ECO:0000256" key="6">
    <source>
        <dbReference type="ARBA" id="ARBA00022840"/>
    </source>
</evidence>
<keyword evidence="4 12" id="KW-0378">Hydrolase</keyword>
<organism evidence="12 13">
    <name type="scientific">Mycoplasmoides fastidiosum</name>
    <dbReference type="NCBI Taxonomy" id="92758"/>
    <lineage>
        <taxon>Bacteria</taxon>
        <taxon>Bacillati</taxon>
        <taxon>Mycoplasmatota</taxon>
        <taxon>Mycoplasmoidales</taxon>
        <taxon>Mycoplasmoidaceae</taxon>
        <taxon>Mycoplasmoides</taxon>
    </lineage>
</organism>
<keyword evidence="7" id="KW-0238">DNA-binding</keyword>
<gene>
    <name evidence="12" type="ORF">J2Z62_000655</name>
</gene>
<evidence type="ECO:0000256" key="1">
    <source>
        <dbReference type="ARBA" id="ARBA00008428"/>
    </source>
</evidence>
<evidence type="ECO:0000313" key="12">
    <source>
        <dbReference type="EMBL" id="MDQ0514217.1"/>
    </source>
</evidence>
<dbReference type="RefSeq" id="WP_256547094.1">
    <property type="nucleotide sequence ID" value="NZ_CP101809.1"/>
</dbReference>
<evidence type="ECO:0000256" key="2">
    <source>
        <dbReference type="ARBA" id="ARBA00022705"/>
    </source>
</evidence>
<accession>A0ABU0LZV1</accession>
<dbReference type="InterPro" id="IPR016136">
    <property type="entry name" value="DNA_helicase_N/primase_C"/>
</dbReference>
<evidence type="ECO:0000256" key="3">
    <source>
        <dbReference type="ARBA" id="ARBA00022741"/>
    </source>
</evidence>
<proteinExistence type="inferred from homology"/>
<evidence type="ECO:0000256" key="9">
    <source>
        <dbReference type="ARBA" id="ARBA00044969"/>
    </source>
</evidence>
<keyword evidence="5 12" id="KW-0347">Helicase</keyword>